<dbReference type="SUPFAM" id="SSF55797">
    <property type="entry name" value="PR-1-like"/>
    <property type="match status" value="2"/>
</dbReference>
<name>A0AAV2THE9_CALDB</name>
<dbReference type="SMART" id="SM00198">
    <property type="entry name" value="SCP"/>
    <property type="match status" value="2"/>
</dbReference>
<dbReference type="PRINTS" id="PR00837">
    <property type="entry name" value="V5TPXLIKE"/>
</dbReference>
<dbReference type="InterPro" id="IPR001283">
    <property type="entry name" value="CRISP-related"/>
</dbReference>
<dbReference type="Pfam" id="PF00188">
    <property type="entry name" value="CAP"/>
    <property type="match status" value="2"/>
</dbReference>
<reference evidence="2" key="1">
    <citation type="submission" date="2024-06" db="EMBL/GenBank/DDBJ databases">
        <authorList>
            <person name="Liu X."/>
            <person name="Lenzi L."/>
            <person name="Haldenby T S."/>
            <person name="Uol C."/>
        </authorList>
    </citation>
    <scope>NUCLEOTIDE SEQUENCE</scope>
</reference>
<dbReference type="InterPro" id="IPR014044">
    <property type="entry name" value="CAP_dom"/>
</dbReference>
<feature type="domain" description="SCP" evidence="1">
    <location>
        <begin position="299"/>
        <end position="438"/>
    </location>
</feature>
<evidence type="ECO:0000313" key="2">
    <source>
        <dbReference type="EMBL" id="CAL5134578.1"/>
    </source>
</evidence>
<dbReference type="PROSITE" id="PS01009">
    <property type="entry name" value="CRISP_1"/>
    <property type="match status" value="2"/>
</dbReference>
<dbReference type="CDD" id="cd05382">
    <property type="entry name" value="CAP_GAPR1-like"/>
    <property type="match status" value="2"/>
</dbReference>
<organism evidence="2 3">
    <name type="scientific">Calicophoron daubneyi</name>
    <name type="common">Rumen fluke</name>
    <name type="synonym">Paramphistomum daubneyi</name>
    <dbReference type="NCBI Taxonomy" id="300641"/>
    <lineage>
        <taxon>Eukaryota</taxon>
        <taxon>Metazoa</taxon>
        <taxon>Spiralia</taxon>
        <taxon>Lophotrochozoa</taxon>
        <taxon>Platyhelminthes</taxon>
        <taxon>Trematoda</taxon>
        <taxon>Digenea</taxon>
        <taxon>Plagiorchiida</taxon>
        <taxon>Pronocephalata</taxon>
        <taxon>Paramphistomoidea</taxon>
        <taxon>Paramphistomidae</taxon>
        <taxon>Calicophoron</taxon>
    </lineage>
</organism>
<dbReference type="AlphaFoldDB" id="A0AAV2THE9"/>
<dbReference type="FunFam" id="3.40.33.10:FF:000010">
    <property type="entry name" value="Predicted protein"/>
    <property type="match status" value="2"/>
</dbReference>
<feature type="domain" description="SCP" evidence="1">
    <location>
        <begin position="6"/>
        <end position="140"/>
    </location>
</feature>
<dbReference type="PANTHER" id="PTHR10334">
    <property type="entry name" value="CYSTEINE-RICH SECRETORY PROTEIN-RELATED"/>
    <property type="match status" value="1"/>
</dbReference>
<dbReference type="InterPro" id="IPR035940">
    <property type="entry name" value="CAP_sf"/>
</dbReference>
<dbReference type="InterPro" id="IPR034113">
    <property type="entry name" value="SCP_GAPR1-like"/>
</dbReference>
<dbReference type="EMBL" id="CAXLJL010000212">
    <property type="protein sequence ID" value="CAL5134578.1"/>
    <property type="molecule type" value="Genomic_DNA"/>
</dbReference>
<dbReference type="Proteomes" id="UP001497525">
    <property type="component" value="Unassembled WGS sequence"/>
</dbReference>
<evidence type="ECO:0000259" key="1">
    <source>
        <dbReference type="SMART" id="SM00198"/>
    </source>
</evidence>
<proteinExistence type="predicted"/>
<dbReference type="InterPro" id="IPR018244">
    <property type="entry name" value="Allrgn_V5/Tpx1_CS"/>
</dbReference>
<accession>A0AAV2THE9</accession>
<dbReference type="GO" id="GO:0005576">
    <property type="term" value="C:extracellular region"/>
    <property type="evidence" value="ECO:0007669"/>
    <property type="project" value="InterPro"/>
</dbReference>
<sequence>MALNHVLNNECIREHNILRALHGCAPLQMDVLLASKAQIYAEQLAKLDQFENDQSNDYGENLAIRTSSGVAKLTGRQATLMWYSEIANYDFSKENQLSCGHFSQVVWKSTTHAGFGCAVKEDGHKIYLVGIYLPPGNYKDEWVENVPPPLNGRKYLPSDDDINGLIRGMPPPDKIEEEIVEENSAEMVTAAVPQNKPDERTADGERAEVKRPSVSRAIVPQECVQQESRVAEVRFSWKNGIWRVISITEWFSAPASESGEDKGTSVHTWYEAKTGNVLQMLPEDEIVGYVSDDEAQLEAFRCEVLHTHNRYRKMHATPPLIRSTELDELAQIWATQLRENKEPTYSEWQFENQPLGENVSYRIAVNNRISGQTLVGKWYKESQNYDYTREPESAKKVGHFTQMIWKNTKQLGVAMVPSDEPNKAYIVCFYHPPGNAKEQFVHNVLPPVTD</sequence>
<dbReference type="Gene3D" id="3.40.33.10">
    <property type="entry name" value="CAP"/>
    <property type="match status" value="2"/>
</dbReference>
<protein>
    <recommendedName>
        <fullName evidence="1">SCP domain-containing protein</fullName>
    </recommendedName>
</protein>
<evidence type="ECO:0000313" key="3">
    <source>
        <dbReference type="Proteomes" id="UP001497525"/>
    </source>
</evidence>
<gene>
    <name evidence="2" type="ORF">CDAUBV1_LOCUS8361</name>
</gene>
<comment type="caution">
    <text evidence="2">The sequence shown here is derived from an EMBL/GenBank/DDBJ whole genome shotgun (WGS) entry which is preliminary data.</text>
</comment>